<gene>
    <name evidence="3" type="ORF">IPJ48_04695</name>
</gene>
<dbReference type="CDD" id="cd00093">
    <property type="entry name" value="HTH_XRE"/>
    <property type="match status" value="1"/>
</dbReference>
<feature type="compositionally biased region" description="Polar residues" evidence="1">
    <location>
        <begin position="1"/>
        <end position="11"/>
    </location>
</feature>
<dbReference type="PROSITE" id="PS50943">
    <property type="entry name" value="HTH_CROC1"/>
    <property type="match status" value="1"/>
</dbReference>
<name>A0A9D7F9P9_9RHOO</name>
<protein>
    <submittedName>
        <fullName evidence="3">Helix-turn-helix transcriptional regulator</fullName>
    </submittedName>
</protein>
<reference evidence="3" key="1">
    <citation type="submission" date="2020-10" db="EMBL/GenBank/DDBJ databases">
        <title>Connecting structure to function with the recovery of over 1000 high-quality activated sludge metagenome-assembled genomes encoding full-length rRNA genes using long-read sequencing.</title>
        <authorList>
            <person name="Singleton C.M."/>
            <person name="Petriglieri F."/>
            <person name="Kristensen J.M."/>
            <person name="Kirkegaard R.H."/>
            <person name="Michaelsen T.Y."/>
            <person name="Andersen M.H."/>
            <person name="Karst S.M."/>
            <person name="Dueholm M.S."/>
            <person name="Nielsen P.H."/>
            <person name="Albertsen M."/>
        </authorList>
    </citation>
    <scope>NUCLEOTIDE SEQUENCE</scope>
    <source>
        <strain evidence="3">EsbW_18-Q3-R4-48_MAXAC.044</strain>
    </source>
</reference>
<dbReference type="EMBL" id="JADJNC010000006">
    <property type="protein sequence ID" value="MBK7422438.1"/>
    <property type="molecule type" value="Genomic_DNA"/>
</dbReference>
<dbReference type="GO" id="GO:0003677">
    <property type="term" value="F:DNA binding"/>
    <property type="evidence" value="ECO:0007669"/>
    <property type="project" value="InterPro"/>
</dbReference>
<dbReference type="SMART" id="SM00530">
    <property type="entry name" value="HTH_XRE"/>
    <property type="match status" value="1"/>
</dbReference>
<dbReference type="AlphaFoldDB" id="A0A9D7F9P9"/>
<dbReference type="SUPFAM" id="SSF47413">
    <property type="entry name" value="lambda repressor-like DNA-binding domains"/>
    <property type="match status" value="1"/>
</dbReference>
<dbReference type="InterPro" id="IPR001387">
    <property type="entry name" value="Cro/C1-type_HTH"/>
</dbReference>
<dbReference type="Gene3D" id="1.10.260.40">
    <property type="entry name" value="lambda repressor-like DNA-binding domains"/>
    <property type="match status" value="1"/>
</dbReference>
<proteinExistence type="predicted"/>
<dbReference type="Pfam" id="PF13560">
    <property type="entry name" value="HTH_31"/>
    <property type="match status" value="1"/>
</dbReference>
<dbReference type="Proteomes" id="UP000886602">
    <property type="component" value="Unassembled WGS sequence"/>
</dbReference>
<evidence type="ECO:0000313" key="3">
    <source>
        <dbReference type="EMBL" id="MBK7422438.1"/>
    </source>
</evidence>
<feature type="region of interest" description="Disordered" evidence="1">
    <location>
        <begin position="1"/>
        <end position="36"/>
    </location>
</feature>
<feature type="domain" description="HTH cro/C1-type" evidence="2">
    <location>
        <begin position="107"/>
        <end position="163"/>
    </location>
</feature>
<organism evidence="3 4">
    <name type="scientific">Candidatus Propionivibrio dominans</name>
    <dbReference type="NCBI Taxonomy" id="2954373"/>
    <lineage>
        <taxon>Bacteria</taxon>
        <taxon>Pseudomonadati</taxon>
        <taxon>Pseudomonadota</taxon>
        <taxon>Betaproteobacteria</taxon>
        <taxon>Rhodocyclales</taxon>
        <taxon>Rhodocyclaceae</taxon>
        <taxon>Propionivibrio</taxon>
    </lineage>
</organism>
<evidence type="ECO:0000259" key="2">
    <source>
        <dbReference type="PROSITE" id="PS50943"/>
    </source>
</evidence>
<accession>A0A9D7F9P9</accession>
<sequence>MASKPSSSTKRQAPAARRPVRKPSTKRAAEISPPAETGLVDQVRELAGRLLDISSATVLAEGAFKTAGKASRALRNGHPFDAAGVLVQAVLPGVVEPATWSKTGAAIRNLRESAGLTIAEVGAAIDLDDPSLIEALENGRIALSFELILRLAAVLGRNDPVGFVMRFTRSSNPEVWKSLEALGVGKLLLQSAREREFVNICRSNDEARNLSDKEFTEILGFTQAAFEMAMALRNRHTTRRRKVSTKDA</sequence>
<evidence type="ECO:0000313" key="4">
    <source>
        <dbReference type="Proteomes" id="UP000886602"/>
    </source>
</evidence>
<evidence type="ECO:0000256" key="1">
    <source>
        <dbReference type="SAM" id="MobiDB-lite"/>
    </source>
</evidence>
<comment type="caution">
    <text evidence="3">The sequence shown here is derived from an EMBL/GenBank/DDBJ whole genome shotgun (WGS) entry which is preliminary data.</text>
</comment>
<dbReference type="InterPro" id="IPR010982">
    <property type="entry name" value="Lambda_DNA-bd_dom_sf"/>
</dbReference>